<feature type="compositionally biased region" description="Polar residues" evidence="1">
    <location>
        <begin position="24"/>
        <end position="34"/>
    </location>
</feature>
<name>A0A6A6GT16_VIRVR</name>
<reference evidence="2" key="1">
    <citation type="journal article" date="2020" name="Stud. Mycol.">
        <title>101 Dothideomycetes genomes: a test case for predicting lifestyles and emergence of pathogens.</title>
        <authorList>
            <person name="Haridas S."/>
            <person name="Albert R."/>
            <person name="Binder M."/>
            <person name="Bloem J."/>
            <person name="Labutti K."/>
            <person name="Salamov A."/>
            <person name="Andreopoulos B."/>
            <person name="Baker S."/>
            <person name="Barry K."/>
            <person name="Bills G."/>
            <person name="Bluhm B."/>
            <person name="Cannon C."/>
            <person name="Castanera R."/>
            <person name="Culley D."/>
            <person name="Daum C."/>
            <person name="Ezra D."/>
            <person name="Gonzalez J."/>
            <person name="Henrissat B."/>
            <person name="Kuo A."/>
            <person name="Liang C."/>
            <person name="Lipzen A."/>
            <person name="Lutzoni F."/>
            <person name="Magnuson J."/>
            <person name="Mondo S."/>
            <person name="Nolan M."/>
            <person name="Ohm R."/>
            <person name="Pangilinan J."/>
            <person name="Park H.-J."/>
            <person name="Ramirez L."/>
            <person name="Alfaro M."/>
            <person name="Sun H."/>
            <person name="Tritt A."/>
            <person name="Yoshinaga Y."/>
            <person name="Zwiers L.-H."/>
            <person name="Turgeon B."/>
            <person name="Goodwin S."/>
            <person name="Spatafora J."/>
            <person name="Crous P."/>
            <person name="Grigoriev I."/>
        </authorList>
    </citation>
    <scope>NUCLEOTIDE SEQUENCE</scope>
    <source>
        <strain evidence="2">Tuck. ex Michener</strain>
    </source>
</reference>
<feature type="compositionally biased region" description="Basic and acidic residues" evidence="1">
    <location>
        <begin position="1"/>
        <end position="10"/>
    </location>
</feature>
<organism evidence="2 3">
    <name type="scientific">Viridothelium virens</name>
    <name type="common">Speckled blister lichen</name>
    <name type="synonym">Trypethelium virens</name>
    <dbReference type="NCBI Taxonomy" id="1048519"/>
    <lineage>
        <taxon>Eukaryota</taxon>
        <taxon>Fungi</taxon>
        <taxon>Dikarya</taxon>
        <taxon>Ascomycota</taxon>
        <taxon>Pezizomycotina</taxon>
        <taxon>Dothideomycetes</taxon>
        <taxon>Dothideomycetes incertae sedis</taxon>
        <taxon>Trypetheliales</taxon>
        <taxon>Trypetheliaceae</taxon>
        <taxon>Viridothelium</taxon>
    </lineage>
</organism>
<protein>
    <submittedName>
        <fullName evidence="2">Uncharacterized protein</fullName>
    </submittedName>
</protein>
<feature type="compositionally biased region" description="Polar residues" evidence="1">
    <location>
        <begin position="52"/>
        <end position="64"/>
    </location>
</feature>
<keyword evidence="3" id="KW-1185">Reference proteome</keyword>
<dbReference type="AlphaFoldDB" id="A0A6A6GT16"/>
<feature type="compositionally biased region" description="Basic and acidic residues" evidence="1">
    <location>
        <begin position="35"/>
        <end position="51"/>
    </location>
</feature>
<gene>
    <name evidence="2" type="ORF">EV356DRAFT_496987</name>
</gene>
<proteinExistence type="predicted"/>
<sequence>MNSKEGDEQTLKSILQNEEKGVTAINTPNEGVNSHSEDILRSQITRKDGLERNTSSDGSHVSASQDEESSRIRIDSSENVSKFRPGDVVYVRISETGRFEDGPYKIAYVPSASRYVLCLSDGQTAKDGVIFDEKDLHRAEGTQTELR</sequence>
<dbReference type="Proteomes" id="UP000800092">
    <property type="component" value="Unassembled WGS sequence"/>
</dbReference>
<evidence type="ECO:0000313" key="2">
    <source>
        <dbReference type="EMBL" id="KAF2228922.1"/>
    </source>
</evidence>
<evidence type="ECO:0000313" key="3">
    <source>
        <dbReference type="Proteomes" id="UP000800092"/>
    </source>
</evidence>
<evidence type="ECO:0000256" key="1">
    <source>
        <dbReference type="SAM" id="MobiDB-lite"/>
    </source>
</evidence>
<accession>A0A6A6GT16</accession>
<feature type="region of interest" description="Disordered" evidence="1">
    <location>
        <begin position="1"/>
        <end position="78"/>
    </location>
</feature>
<dbReference type="EMBL" id="ML991883">
    <property type="protein sequence ID" value="KAF2228922.1"/>
    <property type="molecule type" value="Genomic_DNA"/>
</dbReference>
<dbReference type="OrthoDB" id="4725400at2759"/>